<reference evidence="5 6" key="1">
    <citation type="journal article" date="2010" name="J. Bacteriol.">
        <title>Genome sequences of Oceanicola granulosus HTCC2516(T) and Oceanicola batsensis HTCC2597(TDelta).</title>
        <authorList>
            <person name="Thrash J.C."/>
            <person name="Cho J.C."/>
            <person name="Vergin K.L."/>
            <person name="Giovannoni S.J."/>
        </authorList>
    </citation>
    <scope>NUCLEOTIDE SEQUENCE [LARGE SCALE GENOMIC DNA]</scope>
    <source>
        <strain evidence="6">ATCC BAA-861 / DSM 15982 / KCTC 12143 / HTCC2516</strain>
    </source>
</reference>
<accession>Q2CEL4</accession>
<dbReference type="eggNOG" id="COG1250">
    <property type="taxonomic scope" value="Bacteria"/>
</dbReference>
<dbReference type="Pfam" id="PF00725">
    <property type="entry name" value="3HCDH"/>
    <property type="match status" value="1"/>
</dbReference>
<dbReference type="SUPFAM" id="SSF51735">
    <property type="entry name" value="NAD(P)-binding Rossmann-fold domains"/>
    <property type="match status" value="1"/>
</dbReference>
<evidence type="ECO:0000256" key="2">
    <source>
        <dbReference type="ARBA" id="ARBA00023002"/>
    </source>
</evidence>
<organism evidence="5 6">
    <name type="scientific">Oceanicola granulosus (strain ATCC BAA-861 / DSM 15982 / KCTC 12143 / HTCC2516)</name>
    <dbReference type="NCBI Taxonomy" id="314256"/>
    <lineage>
        <taxon>Bacteria</taxon>
        <taxon>Pseudomonadati</taxon>
        <taxon>Pseudomonadota</taxon>
        <taxon>Alphaproteobacteria</taxon>
        <taxon>Rhodobacterales</taxon>
        <taxon>Roseobacteraceae</taxon>
        <taxon>Oceanicola</taxon>
    </lineage>
</organism>
<dbReference type="Gene3D" id="1.10.1040.10">
    <property type="entry name" value="N-(1-d-carboxylethyl)-l-norvaline Dehydrogenase, domain 2"/>
    <property type="match status" value="1"/>
</dbReference>
<dbReference type="SUPFAM" id="SSF48179">
    <property type="entry name" value="6-phosphogluconate dehydrogenase C-terminal domain-like"/>
    <property type="match status" value="1"/>
</dbReference>
<comment type="caution">
    <text evidence="5">The sequence shown here is derived from an EMBL/GenBank/DDBJ whole genome shotgun (WGS) entry which is preliminary data.</text>
</comment>
<dbReference type="AlphaFoldDB" id="Q2CEL4"/>
<keyword evidence="2 5" id="KW-0560">Oxidoreductase</keyword>
<name>Q2CEL4_OCEGH</name>
<dbReference type="OrthoDB" id="9803287at2"/>
<evidence type="ECO:0000259" key="4">
    <source>
        <dbReference type="Pfam" id="PF02737"/>
    </source>
</evidence>
<dbReference type="NCBIfam" id="NF004783">
    <property type="entry name" value="PRK06129.1"/>
    <property type="match status" value="1"/>
</dbReference>
<dbReference type="InterPro" id="IPR006180">
    <property type="entry name" value="3-OHacyl-CoA_DH_CS"/>
</dbReference>
<dbReference type="InterPro" id="IPR036291">
    <property type="entry name" value="NAD(P)-bd_dom_sf"/>
</dbReference>
<evidence type="ECO:0000256" key="1">
    <source>
        <dbReference type="ARBA" id="ARBA00009463"/>
    </source>
</evidence>
<dbReference type="Pfam" id="PF02737">
    <property type="entry name" value="3HCDH_N"/>
    <property type="match status" value="1"/>
</dbReference>
<dbReference type="InterPro" id="IPR008927">
    <property type="entry name" value="6-PGluconate_DH-like_C_sf"/>
</dbReference>
<dbReference type="PANTHER" id="PTHR48075:SF1">
    <property type="entry name" value="LAMBDA-CRYSTALLIN HOMOLOG"/>
    <property type="match status" value="1"/>
</dbReference>
<dbReference type="EMBL" id="AAOT01000017">
    <property type="protein sequence ID" value="EAR51118.1"/>
    <property type="molecule type" value="Genomic_DNA"/>
</dbReference>
<dbReference type="GO" id="GO:0070403">
    <property type="term" value="F:NAD+ binding"/>
    <property type="evidence" value="ECO:0007669"/>
    <property type="project" value="InterPro"/>
</dbReference>
<dbReference type="GO" id="GO:0008691">
    <property type="term" value="F:3-hydroxybutyryl-CoA dehydrogenase activity"/>
    <property type="evidence" value="ECO:0007669"/>
    <property type="project" value="UniProtKB-EC"/>
</dbReference>
<feature type="domain" description="3-hydroxyacyl-CoA dehydrogenase C-terminal" evidence="3">
    <location>
        <begin position="186"/>
        <end position="250"/>
    </location>
</feature>
<evidence type="ECO:0000259" key="3">
    <source>
        <dbReference type="Pfam" id="PF00725"/>
    </source>
</evidence>
<dbReference type="EC" id="1.1.1.157" evidence="5"/>
<protein>
    <submittedName>
        <fullName evidence="5">3-hydroxybutyryl-CoA dehydrogenase</fullName>
        <ecNumber evidence="5">1.1.1.157</ecNumber>
    </submittedName>
</protein>
<feature type="domain" description="3-hydroxyacyl-CoA dehydrogenase NAD binding" evidence="4">
    <location>
        <begin position="3"/>
        <end position="180"/>
    </location>
</feature>
<dbReference type="PANTHER" id="PTHR48075">
    <property type="entry name" value="3-HYDROXYACYL-COA DEHYDROGENASE FAMILY PROTEIN"/>
    <property type="match status" value="1"/>
</dbReference>
<dbReference type="InterPro" id="IPR006176">
    <property type="entry name" value="3-OHacyl-CoA_DH_NAD-bd"/>
</dbReference>
<proteinExistence type="inferred from homology"/>
<dbReference type="RefSeq" id="WP_007257098.1">
    <property type="nucleotide sequence ID" value="NZ_CH724110.1"/>
</dbReference>
<evidence type="ECO:0000313" key="6">
    <source>
        <dbReference type="Proteomes" id="UP000003635"/>
    </source>
</evidence>
<sequence>MTKVAIIGAGLIGQSWAIAFARGGCAVTLHDRDHAVADRALAVLPDALAALERMDLLGGETADAVGARIDAASDLADAVRGAIHVQENTPETLEVKRSVFAQLDDAADADAVIASSSSALLPSAFTDGLAGAARCLVAHPLNPPHLVPAVELVPGPQTSAETVARTRALMSSIGQSPIETSREVEGFVMNRLQGALLDEAFALVEQGLASPADIDTAMRDGLARRWTFLGPFETIDLNAPGGIGDFMDRYGPAYAAIGTQRPTRPRWDGTLRERLVQYASGQSSTHDARRAWRDRCLARLARLISANEKATG</sequence>
<gene>
    <name evidence="5" type="ORF">OG2516_18150</name>
</gene>
<dbReference type="GO" id="GO:0006631">
    <property type="term" value="P:fatty acid metabolic process"/>
    <property type="evidence" value="ECO:0007669"/>
    <property type="project" value="InterPro"/>
</dbReference>
<dbReference type="PROSITE" id="PS00067">
    <property type="entry name" value="3HCDH"/>
    <property type="match status" value="1"/>
</dbReference>
<dbReference type="STRING" id="314256.OG2516_18150"/>
<dbReference type="Gene3D" id="3.40.50.720">
    <property type="entry name" value="NAD(P)-binding Rossmann-like Domain"/>
    <property type="match status" value="1"/>
</dbReference>
<dbReference type="GO" id="GO:0050104">
    <property type="term" value="F:L-gulonate 3-dehydrogenase activity"/>
    <property type="evidence" value="ECO:0007669"/>
    <property type="project" value="TreeGrafter"/>
</dbReference>
<evidence type="ECO:0000313" key="5">
    <source>
        <dbReference type="EMBL" id="EAR51118.1"/>
    </source>
</evidence>
<dbReference type="HOGENOM" id="CLU_009834_0_0_5"/>
<dbReference type="InterPro" id="IPR006108">
    <property type="entry name" value="3HC_DH_C"/>
</dbReference>
<dbReference type="Proteomes" id="UP000003635">
    <property type="component" value="Unassembled WGS sequence"/>
</dbReference>
<dbReference type="InterPro" id="IPR013328">
    <property type="entry name" value="6PGD_dom2"/>
</dbReference>
<keyword evidence="6" id="KW-1185">Reference proteome</keyword>
<comment type="similarity">
    <text evidence="1">Belongs to the 3-hydroxyacyl-CoA dehydrogenase family.</text>
</comment>